<evidence type="ECO:0000259" key="1">
    <source>
        <dbReference type="PROSITE" id="PS51186"/>
    </source>
</evidence>
<name>A0A4R4KCF1_9BACT</name>
<dbReference type="AlphaFoldDB" id="A0A4R4KCF1"/>
<dbReference type="EMBL" id="SMJU01000006">
    <property type="protein sequence ID" value="TDB65383.1"/>
    <property type="molecule type" value="Genomic_DNA"/>
</dbReference>
<protein>
    <submittedName>
        <fullName evidence="2">N-acetyltransferase</fullName>
    </submittedName>
</protein>
<dbReference type="PROSITE" id="PS51186">
    <property type="entry name" value="GNAT"/>
    <property type="match status" value="1"/>
</dbReference>
<evidence type="ECO:0000313" key="2">
    <source>
        <dbReference type="EMBL" id="TDB65383.1"/>
    </source>
</evidence>
<dbReference type="Pfam" id="PF13302">
    <property type="entry name" value="Acetyltransf_3"/>
    <property type="match status" value="1"/>
</dbReference>
<dbReference type="Proteomes" id="UP000295706">
    <property type="component" value="Unassembled WGS sequence"/>
</dbReference>
<keyword evidence="3" id="KW-1185">Reference proteome</keyword>
<proteinExistence type="predicted"/>
<feature type="domain" description="N-acetyltransferase" evidence="1">
    <location>
        <begin position="10"/>
        <end position="182"/>
    </location>
</feature>
<sequence>MKIFAETERLILREILPTDIDGMFELHSDPEVHRFLGNKTVKNKEETNDLINFVRKQYIDFGIGRWAIIEKNTNNFIGWTGLELVTEPINNHKNYYDLGYRLIRKYWGQGIATESAVASLKYAFEKLKTDEVFARADSENIGSDKVLKKVGLKLIETFDLDGIKHNWYKIDGNDYDKTKPNR</sequence>
<keyword evidence="2" id="KW-0808">Transferase</keyword>
<dbReference type="InterPro" id="IPR051531">
    <property type="entry name" value="N-acetyltransferase"/>
</dbReference>
<dbReference type="InterPro" id="IPR000182">
    <property type="entry name" value="GNAT_dom"/>
</dbReference>
<reference evidence="2 3" key="1">
    <citation type="submission" date="2019-02" db="EMBL/GenBank/DDBJ databases">
        <title>Arundinibacter roseus gen. nov., sp. nov., a new member of the family Cytophagaceae.</title>
        <authorList>
            <person name="Szuroczki S."/>
            <person name="Khayer B."/>
            <person name="Sproer C."/>
            <person name="Toumi M."/>
            <person name="Szabo A."/>
            <person name="Felfoldi T."/>
            <person name="Schumann P."/>
            <person name="Toth E."/>
        </authorList>
    </citation>
    <scope>NUCLEOTIDE SEQUENCE [LARGE SCALE GENOMIC DNA]</scope>
    <source>
        <strain evidence="2 3">DMA-k-7a</strain>
    </source>
</reference>
<dbReference type="InterPro" id="IPR016181">
    <property type="entry name" value="Acyl_CoA_acyltransferase"/>
</dbReference>
<dbReference type="Gene3D" id="3.40.630.30">
    <property type="match status" value="1"/>
</dbReference>
<dbReference type="PANTHER" id="PTHR43792">
    <property type="entry name" value="GNAT FAMILY, PUTATIVE (AFU_ORTHOLOGUE AFUA_3G00765)-RELATED-RELATED"/>
    <property type="match status" value="1"/>
</dbReference>
<evidence type="ECO:0000313" key="3">
    <source>
        <dbReference type="Proteomes" id="UP000295706"/>
    </source>
</evidence>
<dbReference type="OrthoDB" id="9788916at2"/>
<gene>
    <name evidence="2" type="ORF">EZE20_11405</name>
</gene>
<comment type="caution">
    <text evidence="2">The sequence shown here is derived from an EMBL/GenBank/DDBJ whole genome shotgun (WGS) entry which is preliminary data.</text>
</comment>
<dbReference type="GO" id="GO:0016747">
    <property type="term" value="F:acyltransferase activity, transferring groups other than amino-acyl groups"/>
    <property type="evidence" value="ECO:0007669"/>
    <property type="project" value="InterPro"/>
</dbReference>
<dbReference type="PANTHER" id="PTHR43792:SF16">
    <property type="entry name" value="N-ACETYLTRANSFERASE DOMAIN-CONTAINING PROTEIN"/>
    <property type="match status" value="1"/>
</dbReference>
<dbReference type="SUPFAM" id="SSF55729">
    <property type="entry name" value="Acyl-CoA N-acyltransferases (Nat)"/>
    <property type="match status" value="1"/>
</dbReference>
<accession>A0A4R4KCF1</accession>
<organism evidence="2 3">
    <name type="scientific">Arundinibacter roseus</name>
    <dbReference type="NCBI Taxonomy" id="2070510"/>
    <lineage>
        <taxon>Bacteria</taxon>
        <taxon>Pseudomonadati</taxon>
        <taxon>Bacteroidota</taxon>
        <taxon>Cytophagia</taxon>
        <taxon>Cytophagales</taxon>
        <taxon>Spirosomataceae</taxon>
        <taxon>Arundinibacter</taxon>
    </lineage>
</organism>